<comment type="caution">
    <text evidence="1">The sequence shown here is derived from an EMBL/GenBank/DDBJ whole genome shotgun (WGS) entry which is preliminary data.</text>
</comment>
<keyword evidence="2" id="KW-1185">Reference proteome</keyword>
<protein>
    <submittedName>
        <fullName evidence="1">Uncharacterized protein</fullName>
    </submittedName>
</protein>
<evidence type="ECO:0000313" key="1">
    <source>
        <dbReference type="EMBL" id="VVB17777.1"/>
    </source>
</evidence>
<organism evidence="1 2">
    <name type="scientific">Arabis nemorensis</name>
    <dbReference type="NCBI Taxonomy" id="586526"/>
    <lineage>
        <taxon>Eukaryota</taxon>
        <taxon>Viridiplantae</taxon>
        <taxon>Streptophyta</taxon>
        <taxon>Embryophyta</taxon>
        <taxon>Tracheophyta</taxon>
        <taxon>Spermatophyta</taxon>
        <taxon>Magnoliopsida</taxon>
        <taxon>eudicotyledons</taxon>
        <taxon>Gunneridae</taxon>
        <taxon>Pentapetalae</taxon>
        <taxon>rosids</taxon>
        <taxon>malvids</taxon>
        <taxon>Brassicales</taxon>
        <taxon>Brassicaceae</taxon>
        <taxon>Arabideae</taxon>
        <taxon>Arabis</taxon>
    </lineage>
</organism>
<dbReference type="AlphaFoldDB" id="A0A565CW09"/>
<name>A0A565CW09_9BRAS</name>
<evidence type="ECO:0000313" key="2">
    <source>
        <dbReference type="Proteomes" id="UP000489600"/>
    </source>
</evidence>
<accession>A0A565CW09</accession>
<dbReference type="Proteomes" id="UP000489600">
    <property type="component" value="Unassembled WGS sequence"/>
</dbReference>
<sequence length="100" mass="11968">MADYQRKSQRYRHLTEMVKQLDRITIYNDKHLWLAFKFLHKNGHEARIEVASEVETRHANHLRALSAGFFRKDLPHVPNPDPEHRFSDTYLTLNVADINW</sequence>
<dbReference type="EMBL" id="CABITT030000008">
    <property type="protein sequence ID" value="VVB17777.1"/>
    <property type="molecule type" value="Genomic_DNA"/>
</dbReference>
<reference evidence="1" key="1">
    <citation type="submission" date="2019-07" db="EMBL/GenBank/DDBJ databases">
        <authorList>
            <person name="Dittberner H."/>
        </authorList>
    </citation>
    <scope>NUCLEOTIDE SEQUENCE [LARGE SCALE GENOMIC DNA]</scope>
</reference>
<proteinExistence type="predicted"/>
<gene>
    <name evidence="1" type="ORF">ANE_LOCUS28221</name>
</gene>
<dbReference type="OrthoDB" id="10453378at2759"/>